<dbReference type="GO" id="GO:0016887">
    <property type="term" value="F:ATP hydrolysis activity"/>
    <property type="evidence" value="ECO:0007669"/>
    <property type="project" value="InterPro"/>
</dbReference>
<dbReference type="PANTHER" id="PTHR12087">
    <property type="entry name" value="ORIGIN RECOGNITION COMPLEX SUBUNIT 4"/>
    <property type="match status" value="1"/>
</dbReference>
<comment type="caution">
    <text evidence="2">The sequence shown here is derived from an EMBL/GenBank/DDBJ whole genome shotgun (WGS) entry which is preliminary data.</text>
</comment>
<dbReference type="OrthoDB" id="417727at2759"/>
<dbReference type="PANTHER" id="PTHR12087:SF0">
    <property type="entry name" value="ORIGIN RECOGNITION COMPLEX SUBUNIT 4"/>
    <property type="match status" value="1"/>
</dbReference>
<evidence type="ECO:0000259" key="1">
    <source>
        <dbReference type="Pfam" id="PF13401"/>
    </source>
</evidence>
<dbReference type="EMBL" id="CAJNDS010000394">
    <property type="protein sequence ID" value="CAE7201426.1"/>
    <property type="molecule type" value="Genomic_DNA"/>
</dbReference>
<evidence type="ECO:0000313" key="3">
    <source>
        <dbReference type="Proteomes" id="UP000604046"/>
    </source>
</evidence>
<protein>
    <submittedName>
        <fullName evidence="2">Orc4 protein</fullName>
    </submittedName>
</protein>
<dbReference type="InterPro" id="IPR049945">
    <property type="entry name" value="AAA_22"/>
</dbReference>
<dbReference type="GO" id="GO:0003688">
    <property type="term" value="F:DNA replication origin binding"/>
    <property type="evidence" value="ECO:0007669"/>
    <property type="project" value="TreeGrafter"/>
</dbReference>
<dbReference type="Proteomes" id="UP000604046">
    <property type="component" value="Unassembled WGS sequence"/>
</dbReference>
<keyword evidence="3" id="KW-1185">Reference proteome</keyword>
<proteinExistence type="predicted"/>
<organism evidence="2 3">
    <name type="scientific">Symbiodinium natans</name>
    <dbReference type="NCBI Taxonomy" id="878477"/>
    <lineage>
        <taxon>Eukaryota</taxon>
        <taxon>Sar</taxon>
        <taxon>Alveolata</taxon>
        <taxon>Dinophyceae</taxon>
        <taxon>Suessiales</taxon>
        <taxon>Symbiodiniaceae</taxon>
        <taxon>Symbiodinium</taxon>
    </lineage>
</organism>
<dbReference type="AlphaFoldDB" id="A0A812JCD0"/>
<dbReference type="InterPro" id="IPR027417">
    <property type="entry name" value="P-loop_NTPase"/>
</dbReference>
<feature type="domain" description="ORC1/DEAH AAA+ ATPase" evidence="1">
    <location>
        <begin position="74"/>
        <end position="200"/>
    </location>
</feature>
<dbReference type="GO" id="GO:0005664">
    <property type="term" value="C:nuclear origin of replication recognition complex"/>
    <property type="evidence" value="ECO:0007669"/>
    <property type="project" value="TreeGrafter"/>
</dbReference>
<dbReference type="Pfam" id="PF13401">
    <property type="entry name" value="AAA_22"/>
    <property type="match status" value="1"/>
</dbReference>
<sequence length="466" mass="52700">MDMEPSDAARADRLMHSWLLRNATKMDQAERLLSARWANPSLFNERMQICEEVLQVMKQVLGLGGTGSANAESKSLLLLGESSSGKTQAVDWCLQRLKEERSNVVALRASGGAYNSNMECLRHLASQVAVHCLTTPPTSCLEGSMEWFRNLLKVSFNHDSAVVIILDQFEKFCAFARQTLLYNLFNLAQEMSIRLCIIGISSQFDVVSKLEKRIHSRFQMHCIYATLPRTPAELLEMLECKLHLPEGSKGLDDDFVKEFNAKVTLALKARLPDWTEQVLSGCKPSWFLWRCLPVAGFLRNSVALDSSCQSSESPQKCPRIGGPLDTLIDSEEHRQEVLLSGLVECEHLVLLALFQQWDRAPKKTRSLSTTLYELKRLVADKGVLSAHTDATLTAAFSRLLEVKLVRLSGSEDVPKIFRPCESVVDRIYKKWVADLPEKATEKQLPSNPLRRLPEDIRIWILRWSRT</sequence>
<reference evidence="2" key="1">
    <citation type="submission" date="2021-02" db="EMBL/GenBank/DDBJ databases">
        <authorList>
            <person name="Dougan E. K."/>
            <person name="Rhodes N."/>
            <person name="Thang M."/>
            <person name="Chan C."/>
        </authorList>
    </citation>
    <scope>NUCLEOTIDE SEQUENCE</scope>
</reference>
<dbReference type="SUPFAM" id="SSF52540">
    <property type="entry name" value="P-loop containing nucleoside triphosphate hydrolases"/>
    <property type="match status" value="1"/>
</dbReference>
<gene>
    <name evidence="2" type="primary">orc4</name>
    <name evidence="2" type="ORF">SNAT2548_LOCUS6032</name>
</gene>
<evidence type="ECO:0000313" key="2">
    <source>
        <dbReference type="EMBL" id="CAE7201426.1"/>
    </source>
</evidence>
<name>A0A812JCD0_9DINO</name>
<dbReference type="InterPro" id="IPR016527">
    <property type="entry name" value="ORC4"/>
</dbReference>
<dbReference type="Gene3D" id="3.40.50.300">
    <property type="entry name" value="P-loop containing nucleotide triphosphate hydrolases"/>
    <property type="match status" value="1"/>
</dbReference>
<dbReference type="GO" id="GO:0006270">
    <property type="term" value="P:DNA replication initiation"/>
    <property type="evidence" value="ECO:0007669"/>
    <property type="project" value="TreeGrafter"/>
</dbReference>
<accession>A0A812JCD0</accession>